<evidence type="ECO:0000313" key="4">
    <source>
        <dbReference type="EMBL" id="KTD13359.1"/>
    </source>
</evidence>
<keyword evidence="2" id="KW-1133">Transmembrane helix</keyword>
<dbReference type="RefSeq" id="WP_058448229.1">
    <property type="nucleotide sequence ID" value="NZ_CAAAJF010000003.1"/>
</dbReference>
<feature type="region of interest" description="Disordered" evidence="1">
    <location>
        <begin position="641"/>
        <end position="663"/>
    </location>
</feature>
<gene>
    <name evidence="4" type="ORF">Ljam_0149</name>
</gene>
<name>A0A0W0UZS7_9GAMM</name>
<organism evidence="4 5">
    <name type="scientific">Legionella jamestowniensis</name>
    <dbReference type="NCBI Taxonomy" id="455"/>
    <lineage>
        <taxon>Bacteria</taxon>
        <taxon>Pseudomonadati</taxon>
        <taxon>Pseudomonadota</taxon>
        <taxon>Gammaproteobacteria</taxon>
        <taxon>Legionellales</taxon>
        <taxon>Legionellaceae</taxon>
        <taxon>Legionella</taxon>
    </lineage>
</organism>
<comment type="caution">
    <text evidence="4">The sequence shown here is derived from an EMBL/GenBank/DDBJ whole genome shotgun (WGS) entry which is preliminary data.</text>
</comment>
<dbReference type="AlphaFoldDB" id="A0A0W0UZS7"/>
<dbReference type="EMBL" id="LNYG01000001">
    <property type="protein sequence ID" value="KTD13359.1"/>
    <property type="molecule type" value="Genomic_DNA"/>
</dbReference>
<keyword evidence="2" id="KW-0472">Membrane</keyword>
<evidence type="ECO:0000313" key="5">
    <source>
        <dbReference type="Proteomes" id="UP000054715"/>
    </source>
</evidence>
<dbReference type="Proteomes" id="UP000054715">
    <property type="component" value="Unassembled WGS sequence"/>
</dbReference>
<feature type="domain" description="DUF5621" evidence="3">
    <location>
        <begin position="247"/>
        <end position="386"/>
    </location>
</feature>
<accession>A0A0W0UZS7</accession>
<evidence type="ECO:0000256" key="2">
    <source>
        <dbReference type="SAM" id="Phobius"/>
    </source>
</evidence>
<feature type="transmembrane region" description="Helical" evidence="2">
    <location>
        <begin position="542"/>
        <end position="564"/>
    </location>
</feature>
<evidence type="ECO:0000256" key="1">
    <source>
        <dbReference type="SAM" id="MobiDB-lite"/>
    </source>
</evidence>
<dbReference type="InterPro" id="IPR040945">
    <property type="entry name" value="DUF5621"/>
</dbReference>
<proteinExistence type="predicted"/>
<dbReference type="Gene3D" id="1.10.1240.80">
    <property type="match status" value="1"/>
</dbReference>
<evidence type="ECO:0000259" key="3">
    <source>
        <dbReference type="Pfam" id="PF18532"/>
    </source>
</evidence>
<sequence>MATFTTFCFGTGESRRMPLKNIISQFSEACEGDFAVFDGPSALGKEVESNSIEATRQVLKWLENQTTTDNNLNLAGFSRGSVTCIRIANELKKLELYLEHYSDTLNDRQRLLLDKLKGLKINIFANDPVAGLSDKSVIESRVIPSNVKNYVAILQRDEMRKDFKPQDMSRAIVASEQTKVSMLPMYGNHSDNTKHKSDKLGSGPKIIWQSLFSFLTQHGTQFKRGAIPQISRNEGPYIDIKPVKDSAQLLSGFEEHHAQRNDYLKSGQVVKLLDGIPVPRKKRSLNNHLEFYVRDSNFFINQLEREVFKVTYPQVFNYLFEQNQNDPRFPKRASDESEHRLEVIEELRSIREKHPKLFARLASRGVAVDRENNIILGQPHGKYMLESCQTLQQMFPGMVPDTIREQNHIFGPLERLEKDVYRMVFRYLREKSEFSPFSARSRSTLAIEIREHIQTIVNEPIKDQDNYSAEQIAQIKQEQILDYLEKEYIELVKSNSMSELCPMLKKLLHRYGQDYVIQEQKSILRSAAASASYIAFSLVKEAVGLVLNLGYIGGGMLSVIGTLLQDMGKRLSHIVGGFGSNIALNIVKAPFLAISALLQGVGFVIRQSFGLKPLAKLADDGIRFLRDQTSAAILGTEVIKTESSSPHKTNQSNESPESAKVGKIKFSEFKEKFNKVNEEKKDPLLDTGTSDEIIPTT</sequence>
<dbReference type="Pfam" id="PF18532">
    <property type="entry name" value="DUF5621"/>
    <property type="match status" value="1"/>
</dbReference>
<protein>
    <submittedName>
        <fullName evidence="4">Dot/Icm T4SS effector</fullName>
    </submittedName>
</protein>
<dbReference type="OrthoDB" id="5653059at2"/>
<keyword evidence="2" id="KW-0812">Transmembrane</keyword>
<dbReference type="PATRIC" id="fig|455.5.peg.154"/>
<feature type="compositionally biased region" description="Polar residues" evidence="1">
    <location>
        <begin position="641"/>
        <end position="656"/>
    </location>
</feature>
<reference evidence="4 5" key="1">
    <citation type="submission" date="2015-11" db="EMBL/GenBank/DDBJ databases">
        <title>Genomic analysis of 38 Legionella species identifies large and diverse effector repertoires.</title>
        <authorList>
            <person name="Burstein D."/>
            <person name="Amaro F."/>
            <person name="Zusman T."/>
            <person name="Lifshitz Z."/>
            <person name="Cohen O."/>
            <person name="Gilbert J.A."/>
            <person name="Pupko T."/>
            <person name="Shuman H.A."/>
            <person name="Segal G."/>
        </authorList>
    </citation>
    <scope>NUCLEOTIDE SEQUENCE [LARGE SCALE GENOMIC DNA]</scope>
    <source>
        <strain evidence="4 5">JA-26-G1-E2</strain>
    </source>
</reference>